<name>A0A1I1XSB2_9BACT</name>
<keyword evidence="1" id="KW-0732">Signal</keyword>
<evidence type="ECO:0000313" key="2">
    <source>
        <dbReference type="EMBL" id="SFE08460.1"/>
    </source>
</evidence>
<accession>A0A1I1XSB2</accession>
<reference evidence="3" key="1">
    <citation type="submission" date="2016-10" db="EMBL/GenBank/DDBJ databases">
        <authorList>
            <person name="Varghese N."/>
            <person name="Submissions S."/>
        </authorList>
    </citation>
    <scope>NUCLEOTIDE SEQUENCE [LARGE SCALE GENOMIC DNA]</scope>
    <source>
        <strain evidence="3">ATCC 25963</strain>
    </source>
</reference>
<sequence>MGRLKMFSLLFGVGLVAALAPMLTGGCTQCDEFLECTTKPGLRYVECGSKQHEFNDGVSLDDEDTAWDYCFCNSSRLQCENGSSLRMCNYMTYDGSVAALFNDGTYAELTSAVAGCLEYDGCAVEIARCNYGGWYLNCARGDERVYISGAGQIFKDEKNAVDTCVARGPGGFACEPIIDDCEDLDSCALSKACSEFCSSPACFNNKNAADCIADPACRWTPQ</sequence>
<keyword evidence="3" id="KW-1185">Reference proteome</keyword>
<evidence type="ECO:0000256" key="1">
    <source>
        <dbReference type="SAM" id="SignalP"/>
    </source>
</evidence>
<feature type="chain" id="PRO_5011698617" evidence="1">
    <location>
        <begin position="18"/>
        <end position="222"/>
    </location>
</feature>
<feature type="signal peptide" evidence="1">
    <location>
        <begin position="1"/>
        <end position="17"/>
    </location>
</feature>
<dbReference type="AlphaFoldDB" id="A0A1I1XSB2"/>
<organism evidence="2 3">
    <name type="scientific">Nannocystis exedens</name>
    <dbReference type="NCBI Taxonomy" id="54"/>
    <lineage>
        <taxon>Bacteria</taxon>
        <taxon>Pseudomonadati</taxon>
        <taxon>Myxococcota</taxon>
        <taxon>Polyangia</taxon>
        <taxon>Nannocystales</taxon>
        <taxon>Nannocystaceae</taxon>
        <taxon>Nannocystis</taxon>
    </lineage>
</organism>
<proteinExistence type="predicted"/>
<dbReference type="Proteomes" id="UP000199400">
    <property type="component" value="Unassembled WGS sequence"/>
</dbReference>
<dbReference type="PROSITE" id="PS51257">
    <property type="entry name" value="PROKAR_LIPOPROTEIN"/>
    <property type="match status" value="1"/>
</dbReference>
<evidence type="ECO:0000313" key="3">
    <source>
        <dbReference type="Proteomes" id="UP000199400"/>
    </source>
</evidence>
<protein>
    <submittedName>
        <fullName evidence="2">Uncharacterized protein</fullName>
    </submittedName>
</protein>
<dbReference type="EMBL" id="FOMX01000008">
    <property type="protein sequence ID" value="SFE08460.1"/>
    <property type="molecule type" value="Genomic_DNA"/>
</dbReference>
<dbReference type="RefSeq" id="WP_143140519.1">
    <property type="nucleotide sequence ID" value="NZ_NETK01000001.1"/>
</dbReference>
<gene>
    <name evidence="2" type="ORF">SAMN02745121_02954</name>
</gene>